<comment type="pathway">
    <text evidence="2 11">Cofactor biosynthesis; (R)-pantothenate biosynthesis; (R)-pantoate from 3-methyl-2-oxobutanoate: step 2/2.</text>
</comment>
<evidence type="ECO:0000256" key="4">
    <source>
        <dbReference type="ARBA" id="ARBA00013014"/>
    </source>
</evidence>
<evidence type="ECO:0000313" key="14">
    <source>
        <dbReference type="EMBL" id="SQI35625.1"/>
    </source>
</evidence>
<dbReference type="InterPro" id="IPR036291">
    <property type="entry name" value="NAD(P)-bd_dom_sf"/>
</dbReference>
<evidence type="ECO:0000313" key="15">
    <source>
        <dbReference type="Proteomes" id="UP000249005"/>
    </source>
</evidence>
<feature type="domain" description="Ketopantoate reductase N-terminal" evidence="12">
    <location>
        <begin position="3"/>
        <end position="152"/>
    </location>
</feature>
<dbReference type="FunFam" id="1.10.1040.10:FF:000017">
    <property type="entry name" value="2-dehydropantoate 2-reductase"/>
    <property type="match status" value="1"/>
</dbReference>
<dbReference type="GO" id="GO:0008677">
    <property type="term" value="F:2-dehydropantoate 2-reductase activity"/>
    <property type="evidence" value="ECO:0007669"/>
    <property type="project" value="UniProtKB-EC"/>
</dbReference>
<dbReference type="NCBIfam" id="NF005094">
    <property type="entry name" value="PRK06522.2-5"/>
    <property type="match status" value="1"/>
</dbReference>
<protein>
    <recommendedName>
        <fullName evidence="5 11">2-dehydropantoate 2-reductase</fullName>
        <ecNumber evidence="4 11">1.1.1.169</ecNumber>
    </recommendedName>
    <alternativeName>
        <fullName evidence="9 11">Ketopantoate reductase</fullName>
    </alternativeName>
</protein>
<sequence length="308" mass="33133">MRILVVGAGAVGGYFGGRLLQASQDVTFLVRPARAGLLEKNGLVLHSPEKTVAIKSPPTVLEQALTPSFDLILLSCKAYDLENAMDSFSAAVGKQTAILPLLNGMRHIQILSDRFGKEKVLGGLCNIVATLDDSGAVHRMTPVQNITFGELDKSVTERVNAIASAFGQAEFNSQQSSDVLLSMWEKWLFLASLAASTCLMRAPIGEIVAAPGGKAFILALIEEIRAIALANGYSPSVERAHSMLTEPGSPLTASMYRDLQNGFRIEADHIVGDLLQRAQQANVSSASLIRLQTAYAHLKAYEQQRNKA</sequence>
<dbReference type="GO" id="GO:0005737">
    <property type="term" value="C:cytoplasm"/>
    <property type="evidence" value="ECO:0007669"/>
    <property type="project" value="TreeGrafter"/>
</dbReference>
<dbReference type="Gene3D" id="1.10.1040.10">
    <property type="entry name" value="N-(1-d-carboxylethyl)-l-norvaline Dehydrogenase, domain 2"/>
    <property type="match status" value="1"/>
</dbReference>
<accession>A0A2X4X7K8</accession>
<keyword evidence="7 11" id="KW-0521">NADP</keyword>
<evidence type="ECO:0000256" key="5">
    <source>
        <dbReference type="ARBA" id="ARBA00019465"/>
    </source>
</evidence>
<dbReference type="PANTHER" id="PTHR21708:SF26">
    <property type="entry name" value="2-DEHYDROPANTOATE 2-REDUCTASE"/>
    <property type="match status" value="1"/>
</dbReference>
<dbReference type="Pfam" id="PF08546">
    <property type="entry name" value="ApbA_C"/>
    <property type="match status" value="1"/>
</dbReference>
<evidence type="ECO:0000259" key="13">
    <source>
        <dbReference type="Pfam" id="PF08546"/>
    </source>
</evidence>
<evidence type="ECO:0000256" key="1">
    <source>
        <dbReference type="ARBA" id="ARBA00002919"/>
    </source>
</evidence>
<dbReference type="OrthoDB" id="9796561at2"/>
<dbReference type="FunFam" id="3.40.50.720:FF:000307">
    <property type="entry name" value="2-dehydropantoate 2-reductase"/>
    <property type="match status" value="1"/>
</dbReference>
<evidence type="ECO:0000259" key="12">
    <source>
        <dbReference type="Pfam" id="PF02558"/>
    </source>
</evidence>
<dbReference type="Pfam" id="PF02558">
    <property type="entry name" value="ApbA"/>
    <property type="match status" value="1"/>
</dbReference>
<dbReference type="EC" id="1.1.1.169" evidence="4 11"/>
<comment type="similarity">
    <text evidence="3 11">Belongs to the ketopantoate reductase family.</text>
</comment>
<keyword evidence="6 11" id="KW-0566">Pantothenate biosynthesis</keyword>
<proteinExistence type="inferred from homology"/>
<name>A0A2X4X7K8_9GAMM</name>
<dbReference type="InterPro" id="IPR013332">
    <property type="entry name" value="KPR_N"/>
</dbReference>
<evidence type="ECO:0000256" key="10">
    <source>
        <dbReference type="ARBA" id="ARBA00048793"/>
    </source>
</evidence>
<comment type="catalytic activity">
    <reaction evidence="10 11">
        <text>(R)-pantoate + NADP(+) = 2-dehydropantoate + NADPH + H(+)</text>
        <dbReference type="Rhea" id="RHEA:16233"/>
        <dbReference type="ChEBI" id="CHEBI:11561"/>
        <dbReference type="ChEBI" id="CHEBI:15378"/>
        <dbReference type="ChEBI" id="CHEBI:15980"/>
        <dbReference type="ChEBI" id="CHEBI:57783"/>
        <dbReference type="ChEBI" id="CHEBI:58349"/>
        <dbReference type="EC" id="1.1.1.169"/>
    </reaction>
</comment>
<evidence type="ECO:0000256" key="7">
    <source>
        <dbReference type="ARBA" id="ARBA00022857"/>
    </source>
</evidence>
<dbReference type="GO" id="GO:0015940">
    <property type="term" value="P:pantothenate biosynthetic process"/>
    <property type="evidence" value="ECO:0007669"/>
    <property type="project" value="UniProtKB-UniPathway"/>
</dbReference>
<reference evidence="14 15" key="1">
    <citation type="submission" date="2018-06" db="EMBL/GenBank/DDBJ databases">
        <authorList>
            <consortium name="Pathogen Informatics"/>
            <person name="Doyle S."/>
        </authorList>
    </citation>
    <scope>NUCLEOTIDE SEQUENCE [LARGE SCALE GENOMIC DNA]</scope>
    <source>
        <strain evidence="14 15">NCTC12151</strain>
    </source>
</reference>
<dbReference type="InterPro" id="IPR008927">
    <property type="entry name" value="6-PGluconate_DH-like_C_sf"/>
</dbReference>
<dbReference type="EMBL" id="LS483470">
    <property type="protein sequence ID" value="SQI35625.1"/>
    <property type="molecule type" value="Genomic_DNA"/>
</dbReference>
<dbReference type="AlphaFoldDB" id="A0A2X4X7K8"/>
<dbReference type="SUPFAM" id="SSF51735">
    <property type="entry name" value="NAD(P)-binding Rossmann-fold domains"/>
    <property type="match status" value="1"/>
</dbReference>
<dbReference type="SUPFAM" id="SSF48179">
    <property type="entry name" value="6-phosphogluconate dehydrogenase C-terminal domain-like"/>
    <property type="match status" value="1"/>
</dbReference>
<gene>
    <name evidence="14" type="primary">panE</name>
    <name evidence="14" type="ORF">NCTC12151_00466</name>
</gene>
<dbReference type="PANTHER" id="PTHR21708">
    <property type="entry name" value="PROBABLE 2-DEHYDROPANTOATE 2-REDUCTASE"/>
    <property type="match status" value="1"/>
</dbReference>
<dbReference type="InterPro" id="IPR013752">
    <property type="entry name" value="KPA_reductase"/>
</dbReference>
<evidence type="ECO:0000256" key="9">
    <source>
        <dbReference type="ARBA" id="ARBA00032024"/>
    </source>
</evidence>
<dbReference type="KEGG" id="lri:NCTC12151_00466"/>
<dbReference type="InterPro" id="IPR051402">
    <property type="entry name" value="KPR-Related"/>
</dbReference>
<evidence type="ECO:0000256" key="6">
    <source>
        <dbReference type="ARBA" id="ARBA00022655"/>
    </source>
</evidence>
<dbReference type="Proteomes" id="UP000249005">
    <property type="component" value="Chromosome 1"/>
</dbReference>
<keyword evidence="15" id="KW-1185">Reference proteome</keyword>
<evidence type="ECO:0000256" key="8">
    <source>
        <dbReference type="ARBA" id="ARBA00023002"/>
    </source>
</evidence>
<evidence type="ECO:0000256" key="11">
    <source>
        <dbReference type="RuleBase" id="RU362068"/>
    </source>
</evidence>
<dbReference type="Gene3D" id="3.40.50.720">
    <property type="entry name" value="NAD(P)-binding Rossmann-like Domain"/>
    <property type="match status" value="1"/>
</dbReference>
<dbReference type="InterPro" id="IPR013328">
    <property type="entry name" value="6PGD_dom2"/>
</dbReference>
<evidence type="ECO:0000256" key="3">
    <source>
        <dbReference type="ARBA" id="ARBA00007870"/>
    </source>
</evidence>
<dbReference type="RefSeq" id="WP_111739117.1">
    <property type="nucleotide sequence ID" value="NZ_LR698987.1"/>
</dbReference>
<dbReference type="UniPathway" id="UPA00028">
    <property type="reaction ID" value="UER00004"/>
</dbReference>
<evidence type="ECO:0000256" key="2">
    <source>
        <dbReference type="ARBA" id="ARBA00004994"/>
    </source>
</evidence>
<feature type="domain" description="Ketopantoate reductase C-terminal" evidence="13">
    <location>
        <begin position="178"/>
        <end position="302"/>
    </location>
</feature>
<organism evidence="14 15">
    <name type="scientific">Leminorella richardii</name>
    <dbReference type="NCBI Taxonomy" id="158841"/>
    <lineage>
        <taxon>Bacteria</taxon>
        <taxon>Pseudomonadati</taxon>
        <taxon>Pseudomonadota</taxon>
        <taxon>Gammaproteobacteria</taxon>
        <taxon>Enterobacterales</taxon>
        <taxon>Budviciaceae</taxon>
        <taxon>Leminorella</taxon>
    </lineage>
</organism>
<dbReference type="InterPro" id="IPR003710">
    <property type="entry name" value="ApbA"/>
</dbReference>
<comment type="function">
    <text evidence="1 11">Catalyzes the NADPH-dependent reduction of ketopantoate into pantoic acid.</text>
</comment>
<dbReference type="NCBIfam" id="TIGR00745">
    <property type="entry name" value="apbA_panE"/>
    <property type="match status" value="1"/>
</dbReference>
<keyword evidence="8 11" id="KW-0560">Oxidoreductase</keyword>